<dbReference type="InterPro" id="IPR011993">
    <property type="entry name" value="PH-like_dom_sf"/>
</dbReference>
<feature type="domain" description="VASt" evidence="7">
    <location>
        <begin position="222"/>
        <end position="393"/>
    </location>
</feature>
<feature type="region of interest" description="Disordered" evidence="5">
    <location>
        <begin position="165"/>
        <end position="186"/>
    </location>
</feature>
<organism evidence="8 9">
    <name type="scientific">Anser cygnoides</name>
    <name type="common">Swan goose</name>
    <dbReference type="NCBI Taxonomy" id="8845"/>
    <lineage>
        <taxon>Eukaryota</taxon>
        <taxon>Metazoa</taxon>
        <taxon>Chordata</taxon>
        <taxon>Craniata</taxon>
        <taxon>Vertebrata</taxon>
        <taxon>Euteleostomi</taxon>
        <taxon>Archelosauria</taxon>
        <taxon>Archosauria</taxon>
        <taxon>Dinosauria</taxon>
        <taxon>Saurischia</taxon>
        <taxon>Theropoda</taxon>
        <taxon>Coelurosauria</taxon>
        <taxon>Aves</taxon>
        <taxon>Neognathae</taxon>
        <taxon>Galloanserae</taxon>
        <taxon>Anseriformes</taxon>
        <taxon>Anatidae</taxon>
        <taxon>Anserinae</taxon>
        <taxon>Anser</taxon>
    </lineage>
</organism>
<evidence type="ECO:0000256" key="2">
    <source>
        <dbReference type="ARBA" id="ARBA00022692"/>
    </source>
</evidence>
<feature type="transmembrane region" description="Helical" evidence="6">
    <location>
        <begin position="451"/>
        <end position="470"/>
    </location>
</feature>
<dbReference type="GO" id="GO:0140268">
    <property type="term" value="C:endoplasmic reticulum-plasma membrane contact site"/>
    <property type="evidence" value="ECO:0007669"/>
    <property type="project" value="TreeGrafter"/>
</dbReference>
<keyword evidence="2 6" id="KW-0812">Transmembrane</keyword>
<keyword evidence="3 6" id="KW-1133">Transmembrane helix</keyword>
<dbReference type="InterPro" id="IPR031968">
    <property type="entry name" value="VASt"/>
</dbReference>
<protein>
    <submittedName>
        <fullName evidence="8">GRAM domain containing 1C</fullName>
    </submittedName>
</protein>
<dbReference type="PANTHER" id="PTHR23319:SF1">
    <property type="entry name" value="PROTEIN ASTER-C"/>
    <property type="match status" value="1"/>
</dbReference>
<evidence type="ECO:0000256" key="4">
    <source>
        <dbReference type="ARBA" id="ARBA00023136"/>
    </source>
</evidence>
<dbReference type="GO" id="GO:0120020">
    <property type="term" value="F:cholesterol transfer activity"/>
    <property type="evidence" value="ECO:0007669"/>
    <property type="project" value="TreeGrafter"/>
</dbReference>
<dbReference type="PANTHER" id="PTHR23319">
    <property type="entry name" value="GRAM DOMAIN CONTAINING 1B, ISOFORM E"/>
    <property type="match status" value="1"/>
</dbReference>
<evidence type="ECO:0000259" key="7">
    <source>
        <dbReference type="PROSITE" id="PS51778"/>
    </source>
</evidence>
<evidence type="ECO:0000256" key="1">
    <source>
        <dbReference type="ARBA" id="ARBA00004167"/>
    </source>
</evidence>
<accession>A0A8B9IGT0</accession>
<dbReference type="SMART" id="SM00568">
    <property type="entry name" value="GRAM"/>
    <property type="match status" value="1"/>
</dbReference>
<comment type="subcellular location">
    <subcellularLocation>
        <location evidence="1">Membrane</location>
        <topology evidence="1">Single-pass membrane protein</topology>
    </subcellularLocation>
</comment>
<dbReference type="Ensembl" id="ENSACDT00005008800.1">
    <property type="protein sequence ID" value="ENSACDP00005007311.1"/>
    <property type="gene ID" value="ENSACDG00005005330.1"/>
</dbReference>
<evidence type="ECO:0000256" key="5">
    <source>
        <dbReference type="SAM" id="MobiDB-lite"/>
    </source>
</evidence>
<dbReference type="InterPro" id="IPR004182">
    <property type="entry name" value="GRAM"/>
</dbReference>
<dbReference type="Pfam" id="PF02893">
    <property type="entry name" value="GRAM"/>
    <property type="match status" value="1"/>
</dbReference>
<dbReference type="GO" id="GO:0032366">
    <property type="term" value="P:intracellular sterol transport"/>
    <property type="evidence" value="ECO:0007669"/>
    <property type="project" value="TreeGrafter"/>
</dbReference>
<dbReference type="Gene3D" id="2.30.29.30">
    <property type="entry name" value="Pleckstrin-homology domain (PH domain)/Phosphotyrosine-binding domain (PTB)"/>
    <property type="match status" value="1"/>
</dbReference>
<evidence type="ECO:0000256" key="3">
    <source>
        <dbReference type="ARBA" id="ARBA00022989"/>
    </source>
</evidence>
<sequence length="564" mass="65516">MVENKSVCLTFYHSLLQLSSSTYKYRSEEFKRQFSHLPDSERLIVDYACALQKDILLQGRLYLSENWLCFHSNIFRWETTISIALKDITFMTKEKTARLIPNAIQIATKGEKFFFTSFSARDRSYLSIFRLWQNVLLDKRLTKQEFWQLVHQSYGSELGLNTEEMESFHSSSEDNGQSRKSVKLVRSRSLEKSLDLNENENLPEKSSASDTVKETVSENDLYGRLFINRVFHITADKMFEILFTNSHFMQRFLNSRSIVDAVSTPWNRDSSGNQLRTLTYTVTINNPLCGKFTTATEKQILHKQSQKGQSYQVDAEVLTHDVPYHDYFYTVNRYCISRTSSHKCRLRVSAEVKYKKQPWGLVKSVIEKNTWGGIQENFKQLESDLLMEEYAINQSIEDTGKLVALRRRRRTLHRSLAESLPKRSSQHSSGDMGIFHKVCLRKFNSYSSARVTLVCIFLLLLVLLNITLFLKLSKIEHAAQSLYHVQLQEENSLNISPEMVSKEEIPQYDKEQVKHVKGVLRDSIEMLEQVSLPVFPGDTLVFQQLKFSPLCQDNLFFKMFSGAN</sequence>
<dbReference type="GO" id="GO:0015485">
    <property type="term" value="F:cholesterol binding"/>
    <property type="evidence" value="ECO:0007669"/>
    <property type="project" value="TreeGrafter"/>
</dbReference>
<dbReference type="Pfam" id="PF16016">
    <property type="entry name" value="VASt"/>
    <property type="match status" value="1"/>
</dbReference>
<evidence type="ECO:0000256" key="6">
    <source>
        <dbReference type="SAM" id="Phobius"/>
    </source>
</evidence>
<dbReference type="FunFam" id="2.30.29.30:FF:000008">
    <property type="entry name" value="GRAM domain containing 1B"/>
    <property type="match status" value="1"/>
</dbReference>
<dbReference type="CDD" id="cd13220">
    <property type="entry name" value="PH-GRAM_GRAMDC"/>
    <property type="match status" value="1"/>
</dbReference>
<reference evidence="8" key="1">
    <citation type="submission" date="2025-08" db="UniProtKB">
        <authorList>
            <consortium name="Ensembl"/>
        </authorList>
    </citation>
    <scope>IDENTIFICATION</scope>
</reference>
<dbReference type="AlphaFoldDB" id="A0A8B9IGT0"/>
<proteinExistence type="predicted"/>
<reference evidence="8" key="2">
    <citation type="submission" date="2025-09" db="UniProtKB">
        <authorList>
            <consortium name="Ensembl"/>
        </authorList>
    </citation>
    <scope>IDENTIFICATION</scope>
</reference>
<evidence type="ECO:0000313" key="9">
    <source>
        <dbReference type="Proteomes" id="UP000694521"/>
    </source>
</evidence>
<dbReference type="InterPro" id="IPR051482">
    <property type="entry name" value="Cholesterol_transport"/>
</dbReference>
<dbReference type="PROSITE" id="PS51778">
    <property type="entry name" value="VAST"/>
    <property type="match status" value="1"/>
</dbReference>
<dbReference type="GO" id="GO:0005789">
    <property type="term" value="C:endoplasmic reticulum membrane"/>
    <property type="evidence" value="ECO:0007669"/>
    <property type="project" value="UniProtKB-ARBA"/>
</dbReference>
<evidence type="ECO:0000313" key="8">
    <source>
        <dbReference type="Ensembl" id="ENSACDP00005007311.1"/>
    </source>
</evidence>
<keyword evidence="4 6" id="KW-0472">Membrane</keyword>
<name>A0A8B9IGT0_ANSCY</name>
<keyword evidence="9" id="KW-1185">Reference proteome</keyword>
<dbReference type="Proteomes" id="UP000694521">
    <property type="component" value="Unplaced"/>
</dbReference>
<dbReference type="GO" id="GO:0005886">
    <property type="term" value="C:plasma membrane"/>
    <property type="evidence" value="ECO:0007669"/>
    <property type="project" value="TreeGrafter"/>
</dbReference>